<feature type="region of interest" description="Disordered" evidence="1">
    <location>
        <begin position="1"/>
        <end position="32"/>
    </location>
</feature>
<proteinExistence type="predicted"/>
<name>A0A915D718_9BILA</name>
<dbReference type="WBParaSite" id="jg16723">
    <property type="protein sequence ID" value="jg16723"/>
    <property type="gene ID" value="jg16723"/>
</dbReference>
<evidence type="ECO:0000256" key="1">
    <source>
        <dbReference type="SAM" id="MobiDB-lite"/>
    </source>
</evidence>
<accession>A0A915D718</accession>
<feature type="compositionally biased region" description="Basic residues" evidence="1">
    <location>
        <begin position="15"/>
        <end position="31"/>
    </location>
</feature>
<protein>
    <submittedName>
        <fullName evidence="3">Uncharacterized protein</fullName>
    </submittedName>
</protein>
<reference evidence="3" key="1">
    <citation type="submission" date="2022-11" db="UniProtKB">
        <authorList>
            <consortium name="WormBaseParasite"/>
        </authorList>
    </citation>
    <scope>IDENTIFICATION</scope>
</reference>
<sequence length="96" mass="11355">MSQLLWTPFSQRNQWARKTRRGKRPKMKGRMKHESYPRMMVEGLVEQLNTLEEYSEEQLADMDIFCVWLLIKPPVAVTQRSLEAFCVANVGQNQRL</sequence>
<dbReference type="AlphaFoldDB" id="A0A915D718"/>
<organism evidence="2 3">
    <name type="scientific">Ditylenchus dipsaci</name>
    <dbReference type="NCBI Taxonomy" id="166011"/>
    <lineage>
        <taxon>Eukaryota</taxon>
        <taxon>Metazoa</taxon>
        <taxon>Ecdysozoa</taxon>
        <taxon>Nematoda</taxon>
        <taxon>Chromadorea</taxon>
        <taxon>Rhabditida</taxon>
        <taxon>Tylenchina</taxon>
        <taxon>Tylenchomorpha</taxon>
        <taxon>Sphaerularioidea</taxon>
        <taxon>Anguinidae</taxon>
        <taxon>Anguininae</taxon>
        <taxon>Ditylenchus</taxon>
    </lineage>
</organism>
<keyword evidence="2" id="KW-1185">Reference proteome</keyword>
<evidence type="ECO:0000313" key="2">
    <source>
        <dbReference type="Proteomes" id="UP000887574"/>
    </source>
</evidence>
<feature type="compositionally biased region" description="Polar residues" evidence="1">
    <location>
        <begin position="1"/>
        <end position="14"/>
    </location>
</feature>
<evidence type="ECO:0000313" key="3">
    <source>
        <dbReference type="WBParaSite" id="jg16723"/>
    </source>
</evidence>
<dbReference type="Proteomes" id="UP000887574">
    <property type="component" value="Unplaced"/>
</dbReference>